<dbReference type="Proteomes" id="UP001477672">
    <property type="component" value="Unassembled WGS sequence"/>
</dbReference>
<dbReference type="Gene3D" id="2.20.28.50">
    <property type="entry name" value="degv family protein"/>
    <property type="match status" value="1"/>
</dbReference>
<keyword evidence="4" id="KW-1185">Reference proteome</keyword>
<dbReference type="PANTHER" id="PTHR33434:SF3">
    <property type="entry name" value="DEGV DOMAIN-CONTAINING PROTEIN YITS"/>
    <property type="match status" value="1"/>
</dbReference>
<dbReference type="RefSeq" id="WP_349215384.1">
    <property type="nucleotide sequence ID" value="NZ_JBBMFA010000074.1"/>
</dbReference>
<accession>A0ABV1GE39</accession>
<reference evidence="3 4" key="1">
    <citation type="submission" date="2024-03" db="EMBL/GenBank/DDBJ databases">
        <title>Human intestinal bacterial collection.</title>
        <authorList>
            <person name="Pauvert C."/>
            <person name="Hitch T.C.A."/>
            <person name="Clavel T."/>
        </authorList>
    </citation>
    <scope>NUCLEOTIDE SEQUENCE [LARGE SCALE GENOMIC DNA]</scope>
    <source>
        <strain evidence="3 4">CLA-JM-H11</strain>
    </source>
</reference>
<dbReference type="InterPro" id="IPR003797">
    <property type="entry name" value="DegV"/>
</dbReference>
<evidence type="ECO:0000313" key="3">
    <source>
        <dbReference type="EMBL" id="MEQ2519953.1"/>
    </source>
</evidence>
<dbReference type="SUPFAM" id="SSF82549">
    <property type="entry name" value="DAK1/DegV-like"/>
    <property type="match status" value="1"/>
</dbReference>
<sequence length="291" mass="32412">MSDYRILTDSTTDLSPELIREMDVDVIPLYFTVDGQTYQNDPAGKDMSFSAFYDKLRAGAQSSTTQITPERFREIVEPLLQQGTDVLYLAFSSGLSGTYNASRLMFEELAEQYPQRKVVTVDTLAASMGEGLLVYLAAQQKKQGKSLEEVAQWVTDNRLKLSHWFTVDDLNHLKRGGRVSGAAAFFGTMLNIKPVLHVDDEGHLIPMEKVRGRRQSLDALVDQMAKTGIDNAHQTVFISHGDCQADVEYVADQIRSRFGTKDIHINYIGPVIGTHSGPGTVALFFLAENRN</sequence>
<dbReference type="Gene3D" id="3.40.50.10440">
    <property type="entry name" value="Dihydroxyacetone kinase, domain 1"/>
    <property type="match status" value="1"/>
</dbReference>
<proteinExistence type="predicted"/>
<dbReference type="EMBL" id="JBBMFA010000074">
    <property type="protein sequence ID" value="MEQ2519953.1"/>
    <property type="molecule type" value="Genomic_DNA"/>
</dbReference>
<evidence type="ECO:0000256" key="1">
    <source>
        <dbReference type="ARBA" id="ARBA00003238"/>
    </source>
</evidence>
<comment type="caution">
    <text evidence="3">The sequence shown here is derived from an EMBL/GenBank/DDBJ whole genome shotgun (WGS) entry which is preliminary data.</text>
</comment>
<dbReference type="InterPro" id="IPR043168">
    <property type="entry name" value="DegV_C"/>
</dbReference>
<dbReference type="PROSITE" id="PS51482">
    <property type="entry name" value="DEGV"/>
    <property type="match status" value="1"/>
</dbReference>
<evidence type="ECO:0000256" key="2">
    <source>
        <dbReference type="ARBA" id="ARBA00023121"/>
    </source>
</evidence>
<dbReference type="Gene3D" id="3.30.1180.10">
    <property type="match status" value="1"/>
</dbReference>
<dbReference type="PANTHER" id="PTHR33434">
    <property type="entry name" value="DEGV DOMAIN-CONTAINING PROTEIN DR_1986-RELATED"/>
    <property type="match status" value="1"/>
</dbReference>
<gene>
    <name evidence="3" type="ORF">WMO24_05830</name>
</gene>
<comment type="function">
    <text evidence="1">May bind long-chain fatty acids, such as palmitate, and may play a role in lipid transport or fatty acid metabolism.</text>
</comment>
<dbReference type="Pfam" id="PF02645">
    <property type="entry name" value="DegV"/>
    <property type="match status" value="1"/>
</dbReference>
<dbReference type="InterPro" id="IPR050270">
    <property type="entry name" value="DegV_domain_contain"/>
</dbReference>
<protein>
    <submittedName>
        <fullName evidence="3">DegV family protein</fullName>
    </submittedName>
</protein>
<dbReference type="NCBIfam" id="TIGR00762">
    <property type="entry name" value="DegV"/>
    <property type="match status" value="1"/>
</dbReference>
<evidence type="ECO:0000313" key="4">
    <source>
        <dbReference type="Proteomes" id="UP001477672"/>
    </source>
</evidence>
<name>A0ABV1GE39_9FIRM</name>
<keyword evidence="2" id="KW-0446">Lipid-binding</keyword>
<organism evidence="3 4">
    <name type="scientific">Ruthenibacterium intestinale</name>
    <dbReference type="NCBI Taxonomy" id="3133163"/>
    <lineage>
        <taxon>Bacteria</taxon>
        <taxon>Bacillati</taxon>
        <taxon>Bacillota</taxon>
        <taxon>Clostridia</taxon>
        <taxon>Eubacteriales</taxon>
        <taxon>Oscillospiraceae</taxon>
        <taxon>Ruthenibacterium</taxon>
    </lineage>
</organism>